<evidence type="ECO:0000256" key="1">
    <source>
        <dbReference type="SAM" id="MobiDB-lite"/>
    </source>
</evidence>
<reference evidence="2 3" key="1">
    <citation type="submission" date="2018-02" db="EMBL/GenBank/DDBJ databases">
        <title>Draft genome of wild Prunus yedoensis var. nudiflora.</title>
        <authorList>
            <person name="Baek S."/>
            <person name="Kim J.-H."/>
            <person name="Choi K."/>
            <person name="Kim G.-B."/>
            <person name="Cho A."/>
            <person name="Jang H."/>
            <person name="Shin C.-H."/>
            <person name="Yu H.-J."/>
            <person name="Mun J.-H."/>
        </authorList>
    </citation>
    <scope>NUCLEOTIDE SEQUENCE [LARGE SCALE GENOMIC DNA]</scope>
    <source>
        <strain evidence="3">cv. Jeju island</strain>
        <tissue evidence="2">Leaf</tissue>
    </source>
</reference>
<accession>A0A314UG81</accession>
<dbReference type="STRING" id="2094558.A0A314UG81"/>
<dbReference type="Proteomes" id="UP000250321">
    <property type="component" value="Unassembled WGS sequence"/>
</dbReference>
<feature type="region of interest" description="Disordered" evidence="1">
    <location>
        <begin position="176"/>
        <end position="210"/>
    </location>
</feature>
<evidence type="ECO:0000313" key="3">
    <source>
        <dbReference type="Proteomes" id="UP000250321"/>
    </source>
</evidence>
<dbReference type="GO" id="GO:0009966">
    <property type="term" value="P:regulation of signal transduction"/>
    <property type="evidence" value="ECO:0007669"/>
    <property type="project" value="InterPro"/>
</dbReference>
<sequence>MVPDQSQRLLGRYLMILAHPEPREAEKKIIVEASSPRASLKPLYDYESLFSPTSRIIPIPEADDDDEDEDATNPFPETTTSRSSRPVSFLENSIQLSSCLCCFCGDQLFSKMKGRVRWDEANLGEIEANKPVRQKITEPKTPYHPMMTDDEDGSLSPIRGSFNDCVGDAVHAESALTDVASSSRKNTPRYIGWTSSEDEADAMEQDDEVG</sequence>
<gene>
    <name evidence="2" type="ORF">Pyn_01007</name>
</gene>
<dbReference type="GO" id="GO:0004864">
    <property type="term" value="F:protein phosphatase inhibitor activity"/>
    <property type="evidence" value="ECO:0007669"/>
    <property type="project" value="InterPro"/>
</dbReference>
<proteinExistence type="predicted"/>
<name>A0A314UG81_PRUYE</name>
<dbReference type="PANTHER" id="PTHR12398:SF20">
    <property type="entry name" value="PROTEIN PHOSPHATASE 1 REGULATORY INHIBITOR SUBUNIT 2"/>
    <property type="match status" value="1"/>
</dbReference>
<organism evidence="2 3">
    <name type="scientific">Prunus yedoensis var. nudiflora</name>
    <dbReference type="NCBI Taxonomy" id="2094558"/>
    <lineage>
        <taxon>Eukaryota</taxon>
        <taxon>Viridiplantae</taxon>
        <taxon>Streptophyta</taxon>
        <taxon>Embryophyta</taxon>
        <taxon>Tracheophyta</taxon>
        <taxon>Spermatophyta</taxon>
        <taxon>Magnoliopsida</taxon>
        <taxon>eudicotyledons</taxon>
        <taxon>Gunneridae</taxon>
        <taxon>Pentapetalae</taxon>
        <taxon>rosids</taxon>
        <taxon>fabids</taxon>
        <taxon>Rosales</taxon>
        <taxon>Rosaceae</taxon>
        <taxon>Amygdaloideae</taxon>
        <taxon>Amygdaleae</taxon>
        <taxon>Prunus</taxon>
    </lineage>
</organism>
<keyword evidence="3" id="KW-1185">Reference proteome</keyword>
<dbReference type="OrthoDB" id="551302at2759"/>
<dbReference type="AlphaFoldDB" id="A0A314UG81"/>
<dbReference type="Pfam" id="PF04979">
    <property type="entry name" value="IPP-2"/>
    <property type="match status" value="1"/>
</dbReference>
<feature type="region of interest" description="Disordered" evidence="1">
    <location>
        <begin position="56"/>
        <end position="86"/>
    </location>
</feature>
<dbReference type="PANTHER" id="PTHR12398">
    <property type="entry name" value="PROTEIN PHOSPHATASE INHIBITOR"/>
    <property type="match status" value="1"/>
</dbReference>
<protein>
    <submittedName>
        <fullName evidence="2">Uncharacterized protein</fullName>
    </submittedName>
</protein>
<comment type="caution">
    <text evidence="2">The sequence shown here is derived from an EMBL/GenBank/DDBJ whole genome shotgun (WGS) entry which is preliminary data.</text>
</comment>
<evidence type="ECO:0000313" key="2">
    <source>
        <dbReference type="EMBL" id="PQM36543.1"/>
    </source>
</evidence>
<feature type="compositionally biased region" description="Acidic residues" evidence="1">
    <location>
        <begin position="61"/>
        <end position="71"/>
    </location>
</feature>
<dbReference type="InterPro" id="IPR007062">
    <property type="entry name" value="PPI-2"/>
</dbReference>
<feature type="compositionally biased region" description="Polar residues" evidence="1">
    <location>
        <begin position="75"/>
        <end position="86"/>
    </location>
</feature>
<dbReference type="EMBL" id="PJQY01003542">
    <property type="protein sequence ID" value="PQM36543.1"/>
    <property type="molecule type" value="Genomic_DNA"/>
</dbReference>
<feature type="compositionally biased region" description="Acidic residues" evidence="1">
    <location>
        <begin position="196"/>
        <end position="210"/>
    </location>
</feature>